<evidence type="ECO:0000256" key="1">
    <source>
        <dbReference type="SAM" id="SignalP"/>
    </source>
</evidence>
<keyword evidence="3" id="KW-1185">Reference proteome</keyword>
<proteinExistence type="predicted"/>
<evidence type="ECO:0000313" key="2">
    <source>
        <dbReference type="EMBL" id="KAG2230214.1"/>
    </source>
</evidence>
<evidence type="ECO:0000313" key="3">
    <source>
        <dbReference type="Proteomes" id="UP000613177"/>
    </source>
</evidence>
<feature type="chain" id="PRO_5034425164" description="Secreted protein" evidence="1">
    <location>
        <begin position="20"/>
        <end position="120"/>
    </location>
</feature>
<reference evidence="2" key="1">
    <citation type="submission" date="2021-01" db="EMBL/GenBank/DDBJ databases">
        <title>Metabolic potential, ecology and presence of endohyphal bacteria is reflected in genomic diversity of Mucoromycotina.</title>
        <authorList>
            <person name="Muszewska A."/>
            <person name="Okrasinska A."/>
            <person name="Steczkiewicz K."/>
            <person name="Drgas O."/>
            <person name="Orlowska M."/>
            <person name="Perlinska-Lenart U."/>
            <person name="Aleksandrzak-Piekarczyk T."/>
            <person name="Szatraj K."/>
            <person name="Zielenkiewicz U."/>
            <person name="Pilsyk S."/>
            <person name="Malc E."/>
            <person name="Mieczkowski P."/>
            <person name="Kruszewska J.S."/>
            <person name="Biernat P."/>
            <person name="Pawlowska J."/>
        </authorList>
    </citation>
    <scope>NUCLEOTIDE SEQUENCE</scope>
    <source>
        <strain evidence="2">WA0000018081</strain>
    </source>
</reference>
<feature type="signal peptide" evidence="1">
    <location>
        <begin position="1"/>
        <end position="19"/>
    </location>
</feature>
<comment type="caution">
    <text evidence="2">The sequence shown here is derived from an EMBL/GenBank/DDBJ whole genome shotgun (WGS) entry which is preliminary data.</text>
</comment>
<organism evidence="2 3">
    <name type="scientific">Thamnidium elegans</name>
    <dbReference type="NCBI Taxonomy" id="101142"/>
    <lineage>
        <taxon>Eukaryota</taxon>
        <taxon>Fungi</taxon>
        <taxon>Fungi incertae sedis</taxon>
        <taxon>Mucoromycota</taxon>
        <taxon>Mucoromycotina</taxon>
        <taxon>Mucoromycetes</taxon>
        <taxon>Mucorales</taxon>
        <taxon>Mucorineae</taxon>
        <taxon>Mucoraceae</taxon>
        <taxon>Thamnidium</taxon>
    </lineage>
</organism>
<name>A0A8H7VWZ1_9FUNG</name>
<keyword evidence="1" id="KW-0732">Signal</keyword>
<gene>
    <name evidence="2" type="ORF">INT48_006455</name>
</gene>
<accession>A0A8H7VWZ1</accession>
<dbReference type="AlphaFoldDB" id="A0A8H7VWZ1"/>
<dbReference type="EMBL" id="JAEPRE010000216">
    <property type="protein sequence ID" value="KAG2230214.1"/>
    <property type="molecule type" value="Genomic_DNA"/>
</dbReference>
<sequence length="120" mass="13580">MNSSFVLLLLFSLVSIVLCQFDLPSNFDIGIQYRQVTFACFKKDFDCAYQGIEHSECIRMGGTLTGCENLNAMYNCHSCRVEVPKYRYVVYGAIDQWCAEKGNKASSYEDKDKVVNPCTA</sequence>
<evidence type="ECO:0008006" key="4">
    <source>
        <dbReference type="Google" id="ProtNLM"/>
    </source>
</evidence>
<protein>
    <recommendedName>
        <fullName evidence="4">Secreted protein</fullName>
    </recommendedName>
</protein>
<dbReference type="Proteomes" id="UP000613177">
    <property type="component" value="Unassembled WGS sequence"/>
</dbReference>